<accession>A0AAP2G3H8</accession>
<proteinExistence type="predicted"/>
<dbReference type="AlphaFoldDB" id="A0AAP2G3H8"/>
<gene>
    <name evidence="1" type="ORF">IV417_05510</name>
</gene>
<dbReference type="Proteomes" id="UP001315686">
    <property type="component" value="Unassembled WGS sequence"/>
</dbReference>
<evidence type="ECO:0000313" key="1">
    <source>
        <dbReference type="EMBL" id="MBT0956833.1"/>
    </source>
</evidence>
<protein>
    <submittedName>
        <fullName evidence="1">Uncharacterized protein</fullName>
    </submittedName>
</protein>
<evidence type="ECO:0000313" key="2">
    <source>
        <dbReference type="Proteomes" id="UP001315686"/>
    </source>
</evidence>
<comment type="caution">
    <text evidence="1">The sequence shown here is derived from an EMBL/GenBank/DDBJ whole genome shotgun (WGS) entry which is preliminary data.</text>
</comment>
<name>A0AAP2G3H8_9RHOB</name>
<dbReference type="RefSeq" id="WP_327793022.1">
    <property type="nucleotide sequence ID" value="NZ_JADQAZ010000001.1"/>
</dbReference>
<keyword evidence="2" id="KW-1185">Reference proteome</keyword>
<reference evidence="1 2" key="1">
    <citation type="journal article" date="2021" name="Arch. Microbiol.">
        <title>Harenicola maris gen. nov., sp. nov. isolated from the Sea of Japan shallow sediments.</title>
        <authorList>
            <person name="Romanenko L.A."/>
            <person name="Kurilenko V.V."/>
            <person name="Chernysheva N.Y."/>
            <person name="Tekutyeva L.A."/>
            <person name="Velansky P.V."/>
            <person name="Svetashev V.I."/>
            <person name="Isaeva M.P."/>
        </authorList>
    </citation>
    <scope>NUCLEOTIDE SEQUENCE [LARGE SCALE GENOMIC DNA]</scope>
    <source>
        <strain evidence="1 2">KMM 3653</strain>
    </source>
</reference>
<dbReference type="EMBL" id="JADQAZ010000001">
    <property type="protein sequence ID" value="MBT0956833.1"/>
    <property type="molecule type" value="Genomic_DNA"/>
</dbReference>
<organism evidence="1 2">
    <name type="scientific">Harenicola maris</name>
    <dbReference type="NCBI Taxonomy" id="2841044"/>
    <lineage>
        <taxon>Bacteria</taxon>
        <taxon>Pseudomonadati</taxon>
        <taxon>Pseudomonadota</taxon>
        <taxon>Alphaproteobacteria</taxon>
        <taxon>Rhodobacterales</taxon>
        <taxon>Paracoccaceae</taxon>
        <taxon>Harenicola</taxon>
    </lineage>
</organism>
<sequence>MTTASDRLKEICQHPDYPFRGWEKNDLEFLMLELFWAEFVNGVLGDELAHYGPWFDGQRDGNPILHIVNRRALYGLRVIVLENEDNLQEFPQVAGVGTYYPFFSHMNWGYLPDGETKVNELVIVCRLDENFALYEPDIKALMQRHCVDYAPHEELEAMQVDLEGRYRMAEGEEAYWAAMDAEDGDKDGK</sequence>